<accession>A0A7D5HI30</accession>
<dbReference type="Gene3D" id="3.30.2000.20">
    <property type="match status" value="1"/>
</dbReference>
<organism evidence="1 2">
    <name type="scientific">Pseudomonas eucalypticola</name>
    <dbReference type="NCBI Taxonomy" id="2599595"/>
    <lineage>
        <taxon>Bacteria</taxon>
        <taxon>Pseudomonadati</taxon>
        <taxon>Pseudomonadota</taxon>
        <taxon>Gammaproteobacteria</taxon>
        <taxon>Pseudomonadales</taxon>
        <taxon>Pseudomonadaceae</taxon>
        <taxon>Pseudomonas</taxon>
    </lineage>
</organism>
<evidence type="ECO:0000313" key="2">
    <source>
        <dbReference type="Proteomes" id="UP000509568"/>
    </source>
</evidence>
<gene>
    <name evidence="1" type="ORF">HWQ56_19310</name>
</gene>
<proteinExistence type="predicted"/>
<name>A0A7D5HI30_9PSED</name>
<dbReference type="InterPro" id="IPR025395">
    <property type="entry name" value="Phage_tail_terminator-like"/>
</dbReference>
<keyword evidence="2" id="KW-1185">Reference proteome</keyword>
<evidence type="ECO:0000313" key="1">
    <source>
        <dbReference type="EMBL" id="QKZ05826.1"/>
    </source>
</evidence>
<dbReference type="RefSeq" id="WP_176571525.1">
    <property type="nucleotide sequence ID" value="NZ_CP056030.1"/>
</dbReference>
<dbReference type="Proteomes" id="UP000509568">
    <property type="component" value="Chromosome"/>
</dbReference>
<reference evidence="1 2" key="1">
    <citation type="submission" date="2020-06" db="EMBL/GenBank/DDBJ databases">
        <title>Pseudomonas eucalypticola sp. nov., an endophyte of Eucalyptus dunnii leaves with biocontrol ability of eucalyptus leaf blight.</title>
        <authorList>
            <person name="Liu Y."/>
            <person name="Song Z."/>
            <person name="Zeng H."/>
            <person name="Lu M."/>
            <person name="Wang X."/>
            <person name="Lian X."/>
            <person name="Zhang Q."/>
        </authorList>
    </citation>
    <scope>NUCLEOTIDE SEQUENCE [LARGE SCALE GENOMIC DNA]</scope>
    <source>
        <strain evidence="1 2">NP-1</strain>
    </source>
</reference>
<dbReference type="EMBL" id="CP056030">
    <property type="protein sequence ID" value="QKZ05826.1"/>
    <property type="molecule type" value="Genomic_DNA"/>
</dbReference>
<sequence length="136" mass="14538">MSHKIIRSIYEQRLAAWATGQGLRVAYQNVSFEPAGDETYLAAFTLPAGTDSNTLAGDHKLYTGLFQVNVVTPAGNGPGTAESLVDDLASLFPIYLRLSQGDFTVTVMTPVDPGTGIVGDTTYSVPASFQYRADTE</sequence>
<dbReference type="Pfam" id="PF13554">
    <property type="entry name" value="Phage_tail_terminator_5"/>
    <property type="match status" value="1"/>
</dbReference>
<dbReference type="KEGG" id="pez:HWQ56_19310"/>
<protein>
    <submittedName>
        <fullName evidence="1">DUF4128 domain-containing protein</fullName>
    </submittedName>
</protein>
<dbReference type="AlphaFoldDB" id="A0A7D5HI30"/>